<proteinExistence type="predicted"/>
<evidence type="ECO:0000313" key="1">
    <source>
        <dbReference type="EMBL" id="PTB52770.1"/>
    </source>
</evidence>
<dbReference type="AlphaFoldDB" id="A0A2T4A6T0"/>
<keyword evidence="2" id="KW-1185">Reference proteome</keyword>
<evidence type="ECO:0000313" key="2">
    <source>
        <dbReference type="Proteomes" id="UP000241690"/>
    </source>
</evidence>
<organism evidence="1 2">
    <name type="scientific">Trichoderma harzianum CBS 226.95</name>
    <dbReference type="NCBI Taxonomy" id="983964"/>
    <lineage>
        <taxon>Eukaryota</taxon>
        <taxon>Fungi</taxon>
        <taxon>Dikarya</taxon>
        <taxon>Ascomycota</taxon>
        <taxon>Pezizomycotina</taxon>
        <taxon>Sordariomycetes</taxon>
        <taxon>Hypocreomycetidae</taxon>
        <taxon>Hypocreales</taxon>
        <taxon>Hypocreaceae</taxon>
        <taxon>Trichoderma</taxon>
    </lineage>
</organism>
<name>A0A2T4A6T0_TRIHA</name>
<reference evidence="1 2" key="1">
    <citation type="submission" date="2016-07" db="EMBL/GenBank/DDBJ databases">
        <title>Multiple horizontal gene transfer events from other fungi enriched the ability of initially mycotrophic Trichoderma (Ascomycota) to feed on dead plant biomass.</title>
        <authorList>
            <consortium name="DOE Joint Genome Institute"/>
            <person name="Aerts A."/>
            <person name="Atanasova L."/>
            <person name="Chenthamara K."/>
            <person name="Zhang J."/>
            <person name="Grujic M."/>
            <person name="Henrissat B."/>
            <person name="Kuo A."/>
            <person name="Salamov A."/>
            <person name="Lipzen A."/>
            <person name="Labutti K."/>
            <person name="Barry K."/>
            <person name="Miao Y."/>
            <person name="Rahimi M.J."/>
            <person name="Shen Q."/>
            <person name="Grigoriev I.V."/>
            <person name="Kubicek C.P."/>
            <person name="Druzhinina I.S."/>
        </authorList>
    </citation>
    <scope>NUCLEOTIDE SEQUENCE [LARGE SCALE GENOMIC DNA]</scope>
    <source>
        <strain evidence="1 2">CBS 226.95</strain>
    </source>
</reference>
<dbReference type="GeneID" id="36624005"/>
<dbReference type="EMBL" id="KZ679683">
    <property type="protein sequence ID" value="PTB52770.1"/>
    <property type="molecule type" value="Genomic_DNA"/>
</dbReference>
<gene>
    <name evidence="1" type="ORF">M431DRAFT_471587</name>
</gene>
<protein>
    <submittedName>
        <fullName evidence="1">Uncharacterized protein</fullName>
    </submittedName>
</protein>
<sequence length="153" mass="16728">MSCIGSKRKKKKKRKRITALLLPLVRTEIVSTEPLICSIGVTPDSTATWADHPKLPLKIPPPKALRSTNVNATHRRGTDNSSAPLIGNPPQDTATLFHHTQTSLILPSIYLIPFFLGRMAALDLVSASLHVSTRTPPKPLIQQQLFALTGPSR</sequence>
<dbReference type="RefSeq" id="XP_024772447.1">
    <property type="nucleotide sequence ID" value="XM_024915436.1"/>
</dbReference>
<dbReference type="Proteomes" id="UP000241690">
    <property type="component" value="Unassembled WGS sequence"/>
</dbReference>
<accession>A0A2T4A6T0</accession>